<dbReference type="InterPro" id="IPR045864">
    <property type="entry name" value="aa-tRNA-synth_II/BPL/LPL"/>
</dbReference>
<dbReference type="GO" id="GO:0043039">
    <property type="term" value="P:tRNA aminoacylation"/>
    <property type="evidence" value="ECO:0007669"/>
    <property type="project" value="InterPro"/>
</dbReference>
<dbReference type="GO" id="GO:0000049">
    <property type="term" value="F:tRNA binding"/>
    <property type="evidence" value="ECO:0007669"/>
    <property type="project" value="InterPro"/>
</dbReference>
<dbReference type="InterPro" id="IPR036690">
    <property type="entry name" value="Fdx_antiC-bd_sf"/>
</dbReference>
<evidence type="ECO:0000256" key="4">
    <source>
        <dbReference type="ARBA" id="ARBA00022840"/>
    </source>
</evidence>
<dbReference type="PROSITE" id="PS51447">
    <property type="entry name" value="FDX_ACB"/>
    <property type="match status" value="1"/>
</dbReference>
<gene>
    <name evidence="8" type="ORF">VITISV_012870</name>
</gene>
<organism evidence="8">
    <name type="scientific">Vitis vinifera</name>
    <name type="common">Grape</name>
    <dbReference type="NCBI Taxonomy" id="29760"/>
    <lineage>
        <taxon>Eukaryota</taxon>
        <taxon>Viridiplantae</taxon>
        <taxon>Streptophyta</taxon>
        <taxon>Embryophyta</taxon>
        <taxon>Tracheophyta</taxon>
        <taxon>Spermatophyta</taxon>
        <taxon>Magnoliopsida</taxon>
        <taxon>eudicotyledons</taxon>
        <taxon>Gunneridae</taxon>
        <taxon>Pentapetalae</taxon>
        <taxon>rosids</taxon>
        <taxon>Vitales</taxon>
        <taxon>Vitaceae</taxon>
        <taxon>Viteae</taxon>
        <taxon>Vitis</taxon>
    </lineage>
</organism>
<dbReference type="ExpressionAtlas" id="A5AW44">
    <property type="expression patterns" value="baseline and differential"/>
</dbReference>
<comment type="similarity">
    <text evidence="1">Belongs to the class-II aminoacyl-tRNA synthetase family.</text>
</comment>
<evidence type="ECO:0000256" key="1">
    <source>
        <dbReference type="ARBA" id="ARBA00008226"/>
    </source>
</evidence>
<dbReference type="SUPFAM" id="SSF55681">
    <property type="entry name" value="Class II aaRS and biotin synthetases"/>
    <property type="match status" value="1"/>
</dbReference>
<proteinExistence type="inferred from homology"/>
<evidence type="ECO:0000256" key="6">
    <source>
        <dbReference type="ARBA" id="ARBA00023146"/>
    </source>
</evidence>
<evidence type="ECO:0000256" key="2">
    <source>
        <dbReference type="ARBA" id="ARBA00022598"/>
    </source>
</evidence>
<dbReference type="PANTHER" id="PTHR11538">
    <property type="entry name" value="PHENYLALANYL-TRNA SYNTHETASE"/>
    <property type="match status" value="1"/>
</dbReference>
<dbReference type="EMBL" id="AM437767">
    <property type="protein sequence ID" value="CAN64958.1"/>
    <property type="molecule type" value="Genomic_DNA"/>
</dbReference>
<dbReference type="GO" id="GO:0005524">
    <property type="term" value="F:ATP binding"/>
    <property type="evidence" value="ECO:0007669"/>
    <property type="project" value="UniProtKB-KW"/>
</dbReference>
<dbReference type="SUPFAM" id="SSF54991">
    <property type="entry name" value="Anticodon-binding domain of PheRS"/>
    <property type="match status" value="1"/>
</dbReference>
<keyword evidence="4" id="KW-0067">ATP-binding</keyword>
<feature type="domain" description="FDX-ACB" evidence="7">
    <location>
        <begin position="321"/>
        <end position="366"/>
    </location>
</feature>
<dbReference type="Gene3D" id="3.30.70.380">
    <property type="entry name" value="Ferrodoxin-fold anticodon-binding domain"/>
    <property type="match status" value="1"/>
</dbReference>
<dbReference type="PANTHER" id="PTHR11538:SF41">
    <property type="entry name" value="PHENYLALANINE--TRNA LIGASE, MITOCHONDRIAL"/>
    <property type="match status" value="1"/>
</dbReference>
<evidence type="ECO:0000313" key="8">
    <source>
        <dbReference type="EMBL" id="CAN64958.1"/>
    </source>
</evidence>
<dbReference type="Pfam" id="PF01409">
    <property type="entry name" value="tRNA-synt_2d"/>
    <property type="match status" value="2"/>
</dbReference>
<dbReference type="Gene3D" id="3.30.930.10">
    <property type="entry name" value="Bira Bifunctional Protein, Domain 2"/>
    <property type="match status" value="1"/>
</dbReference>
<protein>
    <recommendedName>
        <fullName evidence="7">FDX-ACB domain-containing protein</fullName>
    </recommendedName>
</protein>
<dbReference type="GO" id="GO:0004812">
    <property type="term" value="F:aminoacyl-tRNA ligase activity"/>
    <property type="evidence" value="ECO:0007669"/>
    <property type="project" value="UniProtKB-KW"/>
</dbReference>
<keyword evidence="2" id="KW-0436">Ligase</keyword>
<dbReference type="InterPro" id="IPR002319">
    <property type="entry name" value="Phenylalanyl-tRNA_Synthase"/>
</dbReference>
<keyword evidence="3" id="KW-0547">Nucleotide-binding</keyword>
<accession>A5AW44</accession>
<reference evidence="8" key="1">
    <citation type="journal article" date="2007" name="PLoS ONE">
        <title>The first genome sequence of an elite grapevine cultivar (Pinot noir Vitis vinifera L.): coping with a highly heterozygous genome.</title>
        <authorList>
            <person name="Velasco R."/>
            <person name="Zharkikh A."/>
            <person name="Troggio M."/>
            <person name="Cartwright D.A."/>
            <person name="Cestaro A."/>
            <person name="Pruss D."/>
            <person name="Pindo M."/>
            <person name="FitzGerald L.M."/>
            <person name="Vezzulli S."/>
            <person name="Reid J."/>
            <person name="Malacarne G."/>
            <person name="Iliev D."/>
            <person name="Coppola G."/>
            <person name="Wardell B."/>
            <person name="Micheletti D."/>
            <person name="Macalma T."/>
            <person name="Facci M."/>
            <person name="Mitchell J.T."/>
            <person name="Perazzolli M."/>
            <person name="Eldredge G."/>
            <person name="Gatto P."/>
            <person name="Oyzerski R."/>
            <person name="Moretto M."/>
            <person name="Gutin N."/>
            <person name="Stefanini M."/>
            <person name="Chen Y."/>
            <person name="Segala C."/>
            <person name="Davenport C."/>
            <person name="Dematte L."/>
            <person name="Mraz A."/>
            <person name="Battilana J."/>
            <person name="Stormo K."/>
            <person name="Costa F."/>
            <person name="Tao Q."/>
            <person name="Si-Ammour A."/>
            <person name="Harkins T."/>
            <person name="Lackey A."/>
            <person name="Perbost C."/>
            <person name="Taillon B."/>
            <person name="Stella A."/>
            <person name="Solovyev V."/>
            <person name="Fawcett J.A."/>
            <person name="Sterck L."/>
            <person name="Vandepoele K."/>
            <person name="Grando S.M."/>
            <person name="Toppo S."/>
            <person name="Moser C."/>
            <person name="Lanchbury J."/>
            <person name="Bogden R."/>
            <person name="Skolnick M."/>
            <person name="Sgaramella V."/>
            <person name="Bhatnagar S.K."/>
            <person name="Fontana P."/>
            <person name="Gutin A."/>
            <person name="Van de Peer Y."/>
            <person name="Salamini F."/>
            <person name="Viola R."/>
        </authorList>
    </citation>
    <scope>NUCLEOTIDE SEQUENCE</scope>
</reference>
<dbReference type="AlphaFoldDB" id="A5AW44"/>
<evidence type="ECO:0000256" key="3">
    <source>
        <dbReference type="ARBA" id="ARBA00022741"/>
    </source>
</evidence>
<sequence>MGVLVNVCFQDSYPYFYEFLCQKVYFLQNFDDVLVPPDHVGRSYNDTYYIDSQTVLRCHTSAHQAELLRRGHTHFLVTGDVYRRDSIDSTHYPMEGVRVFFPGDWEHGSKSRYRSLTRRVMKHIGLNSVSDDTFNPLYESPPLTPKLHPPVMLDFEENQVIWKCAGLIHISLSPTHNLNLRYVFRSQSSFESCKSLPLGLLLFDSKSLAHEIFACLVIMISACSDAKIDAEQKVFWRNCYDLTKQHPLIIYQEKWLEVLGCGVTEQEILKKSGKTGNVAWAFGLGLEWLAMVLFGIPDIRLFWSTGAFSKGQLGVKFKPFSKYPPRYKDMSFWINESFTENNLCEVIRGVAGDLVEELYISSWFTW</sequence>
<dbReference type="GO" id="GO:0006412">
    <property type="term" value="P:translation"/>
    <property type="evidence" value="ECO:0007669"/>
    <property type="project" value="UniProtKB-KW"/>
</dbReference>
<evidence type="ECO:0000259" key="7">
    <source>
        <dbReference type="PROSITE" id="PS51447"/>
    </source>
</evidence>
<keyword evidence="6" id="KW-0030">Aminoacyl-tRNA synthetase</keyword>
<keyword evidence="5" id="KW-0648">Protein biosynthesis</keyword>
<dbReference type="InterPro" id="IPR005121">
    <property type="entry name" value="Fdx_antiC-bd"/>
</dbReference>
<evidence type="ECO:0000256" key="5">
    <source>
        <dbReference type="ARBA" id="ARBA00022917"/>
    </source>
</evidence>
<name>A5AW44_VITVI</name>